<comment type="pathway">
    <text evidence="2 10">Cofactor biosynthesis; NAD(+) biosynthesis; deamido-NAD(+) from nicotinate D-ribonucleotide: step 1/1.</text>
</comment>
<keyword evidence="6 10" id="KW-0547">Nucleotide-binding</keyword>
<dbReference type="NCBIfam" id="TIGR00125">
    <property type="entry name" value="cyt_tran_rel"/>
    <property type="match status" value="1"/>
</dbReference>
<evidence type="ECO:0000259" key="11">
    <source>
        <dbReference type="Pfam" id="PF01467"/>
    </source>
</evidence>
<keyword evidence="13" id="KW-1185">Reference proteome</keyword>
<comment type="caution">
    <text evidence="12">The sequence shown here is derived from an EMBL/GenBank/DDBJ whole genome shotgun (WGS) entry which is preliminary data.</text>
</comment>
<dbReference type="RefSeq" id="WP_124563331.1">
    <property type="nucleotide sequence ID" value="NZ_JARRRY010000001.1"/>
</dbReference>
<evidence type="ECO:0000256" key="4">
    <source>
        <dbReference type="ARBA" id="ARBA00022679"/>
    </source>
</evidence>
<evidence type="ECO:0000256" key="6">
    <source>
        <dbReference type="ARBA" id="ARBA00022741"/>
    </source>
</evidence>
<evidence type="ECO:0000313" key="13">
    <source>
        <dbReference type="Proteomes" id="UP001218246"/>
    </source>
</evidence>
<proteinExistence type="inferred from homology"/>
<comment type="catalytic activity">
    <reaction evidence="9 10">
        <text>nicotinate beta-D-ribonucleotide + ATP + H(+) = deamido-NAD(+) + diphosphate</text>
        <dbReference type="Rhea" id="RHEA:22860"/>
        <dbReference type="ChEBI" id="CHEBI:15378"/>
        <dbReference type="ChEBI" id="CHEBI:30616"/>
        <dbReference type="ChEBI" id="CHEBI:33019"/>
        <dbReference type="ChEBI" id="CHEBI:57502"/>
        <dbReference type="ChEBI" id="CHEBI:58437"/>
        <dbReference type="EC" id="2.7.7.18"/>
    </reaction>
</comment>
<evidence type="ECO:0000256" key="2">
    <source>
        <dbReference type="ARBA" id="ARBA00005019"/>
    </source>
</evidence>
<dbReference type="Gene3D" id="3.40.50.620">
    <property type="entry name" value="HUPs"/>
    <property type="match status" value="1"/>
</dbReference>
<comment type="function">
    <text evidence="1 10">Catalyzes the reversible adenylation of nicotinate mononucleotide (NaMN) to nicotinic acid adenine dinucleotide (NaAD).</text>
</comment>
<dbReference type="HAMAP" id="MF_00244">
    <property type="entry name" value="NaMN_adenylyltr"/>
    <property type="match status" value="1"/>
</dbReference>
<evidence type="ECO:0000256" key="5">
    <source>
        <dbReference type="ARBA" id="ARBA00022695"/>
    </source>
</evidence>
<name>A0ABT6H3Q5_9BACI</name>
<keyword evidence="4 10" id="KW-0808">Transferase</keyword>
<comment type="similarity">
    <text evidence="10">Belongs to the NadD family.</text>
</comment>
<keyword evidence="7 10" id="KW-0067">ATP-binding</keyword>
<evidence type="ECO:0000256" key="9">
    <source>
        <dbReference type="ARBA" id="ARBA00048721"/>
    </source>
</evidence>
<keyword evidence="5 10" id="KW-0548">Nucleotidyltransferase</keyword>
<keyword evidence="8 10" id="KW-0520">NAD</keyword>
<dbReference type="NCBIfam" id="TIGR00482">
    <property type="entry name" value="nicotinate (nicotinamide) nucleotide adenylyltransferase"/>
    <property type="match status" value="1"/>
</dbReference>
<dbReference type="InterPro" id="IPR014729">
    <property type="entry name" value="Rossmann-like_a/b/a_fold"/>
</dbReference>
<dbReference type="EMBL" id="JARULN010000002">
    <property type="protein sequence ID" value="MDG5753222.1"/>
    <property type="molecule type" value="Genomic_DNA"/>
</dbReference>
<dbReference type="GO" id="GO:0004515">
    <property type="term" value="F:nicotinate-nucleotide adenylyltransferase activity"/>
    <property type="evidence" value="ECO:0007669"/>
    <property type="project" value="UniProtKB-EC"/>
</dbReference>
<gene>
    <name evidence="10" type="primary">nadD</name>
    <name evidence="12" type="ORF">P6P90_04320</name>
</gene>
<feature type="domain" description="Cytidyltransferase-like" evidence="11">
    <location>
        <begin position="6"/>
        <end position="162"/>
    </location>
</feature>
<protein>
    <recommendedName>
        <fullName evidence="10">Probable nicotinate-nucleotide adenylyltransferase</fullName>
        <ecNumber evidence="10">2.7.7.18</ecNumber>
    </recommendedName>
    <alternativeName>
        <fullName evidence="10">Deamido-NAD(+) diphosphorylase</fullName>
    </alternativeName>
    <alternativeName>
        <fullName evidence="10">Deamido-NAD(+) pyrophosphorylase</fullName>
    </alternativeName>
    <alternativeName>
        <fullName evidence="10">Nicotinate mononucleotide adenylyltransferase</fullName>
        <shortName evidence="10">NaMN adenylyltransferase</shortName>
    </alternativeName>
</protein>
<dbReference type="EC" id="2.7.7.18" evidence="10"/>
<evidence type="ECO:0000256" key="10">
    <source>
        <dbReference type="HAMAP-Rule" id="MF_00244"/>
    </source>
</evidence>
<dbReference type="SUPFAM" id="SSF52374">
    <property type="entry name" value="Nucleotidylyl transferase"/>
    <property type="match status" value="1"/>
</dbReference>
<evidence type="ECO:0000256" key="1">
    <source>
        <dbReference type="ARBA" id="ARBA00002324"/>
    </source>
</evidence>
<dbReference type="Pfam" id="PF01467">
    <property type="entry name" value="CTP_transf_like"/>
    <property type="match status" value="1"/>
</dbReference>
<keyword evidence="3 10" id="KW-0662">Pyridine nucleotide biosynthesis</keyword>
<sequence>MKKTGIIGGTFDPPHNGHLLIANEVKHALELEEVWFMPNRVPPHKQDRKIVSEAHRVTMLELALNGVANTTICKEELHGNSPSYTYDTMTRLCGKHPEREFYFIIGGDMVEYLPKWYRINELLKLVTFVGVTRPGYSLSSPYPLIRLEIPEFAVSSSLLRERFAKGETTAYLLPEEVRNYIERNELYGTKGSARNC</sequence>
<dbReference type="NCBIfam" id="NF000841">
    <property type="entry name" value="PRK00071.1-4"/>
    <property type="match status" value="1"/>
</dbReference>
<evidence type="ECO:0000313" key="12">
    <source>
        <dbReference type="EMBL" id="MDG5753222.1"/>
    </source>
</evidence>
<evidence type="ECO:0000256" key="3">
    <source>
        <dbReference type="ARBA" id="ARBA00022642"/>
    </source>
</evidence>
<accession>A0ABT6H3Q5</accession>
<dbReference type="CDD" id="cd02165">
    <property type="entry name" value="NMNAT"/>
    <property type="match status" value="1"/>
</dbReference>
<dbReference type="NCBIfam" id="NF000840">
    <property type="entry name" value="PRK00071.1-3"/>
    <property type="match status" value="1"/>
</dbReference>
<dbReference type="Proteomes" id="UP001218246">
    <property type="component" value="Unassembled WGS sequence"/>
</dbReference>
<dbReference type="InterPro" id="IPR005248">
    <property type="entry name" value="NadD/NMNAT"/>
</dbReference>
<dbReference type="PANTHER" id="PTHR39321:SF3">
    <property type="entry name" value="PHOSPHOPANTETHEINE ADENYLYLTRANSFERASE"/>
    <property type="match status" value="1"/>
</dbReference>
<evidence type="ECO:0000256" key="7">
    <source>
        <dbReference type="ARBA" id="ARBA00022840"/>
    </source>
</evidence>
<organism evidence="12 13">
    <name type="scientific">Ectobacillus antri</name>
    <dbReference type="NCBI Taxonomy" id="2486280"/>
    <lineage>
        <taxon>Bacteria</taxon>
        <taxon>Bacillati</taxon>
        <taxon>Bacillota</taxon>
        <taxon>Bacilli</taxon>
        <taxon>Bacillales</taxon>
        <taxon>Bacillaceae</taxon>
        <taxon>Ectobacillus</taxon>
    </lineage>
</organism>
<dbReference type="InterPro" id="IPR004821">
    <property type="entry name" value="Cyt_trans-like"/>
</dbReference>
<reference evidence="12 13" key="1">
    <citation type="submission" date="2023-04" db="EMBL/GenBank/DDBJ databases">
        <title>Ectobacillus antri isolated from activated sludge.</title>
        <authorList>
            <person name="Yan P."/>
            <person name="Liu X."/>
        </authorList>
    </citation>
    <scope>NUCLEOTIDE SEQUENCE [LARGE SCALE GENOMIC DNA]</scope>
    <source>
        <strain evidence="12 13">C18H</strain>
    </source>
</reference>
<dbReference type="PANTHER" id="PTHR39321">
    <property type="entry name" value="NICOTINATE-NUCLEOTIDE ADENYLYLTRANSFERASE-RELATED"/>
    <property type="match status" value="1"/>
</dbReference>
<evidence type="ECO:0000256" key="8">
    <source>
        <dbReference type="ARBA" id="ARBA00023027"/>
    </source>
</evidence>